<feature type="transmembrane region" description="Helical" evidence="12">
    <location>
        <begin position="24"/>
        <end position="48"/>
    </location>
</feature>
<keyword evidence="9 11" id="KW-0675">Receptor</keyword>
<evidence type="ECO:0000256" key="5">
    <source>
        <dbReference type="ARBA" id="ARBA00022989"/>
    </source>
</evidence>
<dbReference type="Pfam" id="PF13853">
    <property type="entry name" value="7tm_4"/>
    <property type="match status" value="1"/>
</dbReference>
<evidence type="ECO:0000256" key="10">
    <source>
        <dbReference type="ARBA" id="ARBA00023224"/>
    </source>
</evidence>
<sequence>MDMMNNSVSEFVLLGLTNTWELEIFFFCVFSLAYAVTVAGNLLIVVIITFDSLLYSTPMYFLLGNLSFLDMSISTITTPKMVTDFLRENKTISLWGCMAQMFFLHFLGGSEMTLLIVMAVDRYIAICKPLHYTSIMNRRVLVGSVLLSWVVGFVHTMSQMVFTITLPFCGPNIVDNIFCDLPLVLKLACTETYVLELLVIADSGLLSFICFTLLLISYTVILVTVQHQSSGGLSKALSTLSAHITVVTLFFGPCIFIYTWPFSSFSGDKFLSVFYSVITPLLNPIIYTLRNQEMKAAMSRLRTQHIRSRQAF</sequence>
<evidence type="ECO:0000256" key="9">
    <source>
        <dbReference type="ARBA" id="ARBA00023170"/>
    </source>
</evidence>
<evidence type="ECO:0000256" key="7">
    <source>
        <dbReference type="ARBA" id="ARBA00023136"/>
    </source>
</evidence>
<dbReference type="InParanoid" id="A0A3Q7RHB8"/>
<dbReference type="InterPro" id="IPR050427">
    <property type="entry name" value="Olfactory_Receptors"/>
</dbReference>
<dbReference type="InterPro" id="IPR000725">
    <property type="entry name" value="Olfact_rcpt"/>
</dbReference>
<dbReference type="GeneID" id="112833115"/>
<keyword evidence="4 11" id="KW-0812">Transmembrane</keyword>
<dbReference type="InterPro" id="IPR017452">
    <property type="entry name" value="GPCR_Rhodpsn_7TM"/>
</dbReference>
<evidence type="ECO:0000256" key="1">
    <source>
        <dbReference type="ARBA" id="ARBA00003929"/>
    </source>
</evidence>
<comment type="function">
    <text evidence="1">Putative odorant or sperm cell receptor.</text>
</comment>
<evidence type="ECO:0000256" key="12">
    <source>
        <dbReference type="RuleBase" id="RU363047"/>
    </source>
</evidence>
<feature type="transmembrane region" description="Helical" evidence="12">
    <location>
        <begin position="270"/>
        <end position="289"/>
    </location>
</feature>
<proteinExistence type="inferred from homology"/>
<dbReference type="CDD" id="cd15226">
    <property type="entry name" value="7tmA_OR4-like"/>
    <property type="match status" value="1"/>
</dbReference>
<evidence type="ECO:0000256" key="8">
    <source>
        <dbReference type="ARBA" id="ARBA00023157"/>
    </source>
</evidence>
<feature type="domain" description="G-protein coupled receptors family 1 profile" evidence="13">
    <location>
        <begin position="40"/>
        <end position="287"/>
    </location>
</feature>
<dbReference type="AlphaFoldDB" id="A0A3Q7RHB8"/>
<keyword evidence="12" id="KW-0716">Sensory transduction</keyword>
<reference key="1">
    <citation type="submission" date="2019-01" db="UniProtKB">
        <authorList>
            <consortium name="RefSeq"/>
        </authorList>
    </citation>
    <scope>IDENTIFICATION</scope>
</reference>
<keyword evidence="6 11" id="KW-0297">G-protein coupled receptor</keyword>
<dbReference type="Gene3D" id="1.20.1070.10">
    <property type="entry name" value="Rhodopsin 7-helix transmembrane proteins"/>
    <property type="match status" value="1"/>
</dbReference>
<dbReference type="PRINTS" id="PR00245">
    <property type="entry name" value="OLFACTORYR"/>
</dbReference>
<evidence type="ECO:0000313" key="15">
    <source>
        <dbReference type="RefSeq" id="XP_025739881.1"/>
    </source>
</evidence>
<feature type="transmembrane region" description="Helical" evidence="12">
    <location>
        <begin position="140"/>
        <end position="158"/>
    </location>
</feature>
<dbReference type="GO" id="GO:0004984">
    <property type="term" value="F:olfactory receptor activity"/>
    <property type="evidence" value="ECO:0007669"/>
    <property type="project" value="InterPro"/>
</dbReference>
<keyword evidence="12" id="KW-0552">Olfaction</keyword>
<dbReference type="GO" id="GO:0004930">
    <property type="term" value="F:G protein-coupled receptor activity"/>
    <property type="evidence" value="ECO:0007669"/>
    <property type="project" value="UniProtKB-KW"/>
</dbReference>
<gene>
    <name evidence="15" type="primary">LOC112833115</name>
</gene>
<comment type="subcellular location">
    <subcellularLocation>
        <location evidence="12">Cell membrane</location>
        <topology evidence="12">Multi-pass membrane protein</topology>
    </subcellularLocation>
    <subcellularLocation>
        <location evidence="2">Membrane</location>
        <topology evidence="2">Multi-pass membrane protein</topology>
    </subcellularLocation>
</comment>
<evidence type="ECO:0000256" key="4">
    <source>
        <dbReference type="ARBA" id="ARBA00022692"/>
    </source>
</evidence>
<evidence type="ECO:0000256" key="2">
    <source>
        <dbReference type="ARBA" id="ARBA00004141"/>
    </source>
</evidence>
<protein>
    <recommendedName>
        <fullName evidence="12">Olfactory receptor</fullName>
    </recommendedName>
</protein>
<dbReference type="InterPro" id="IPR000276">
    <property type="entry name" value="GPCR_Rhodpsn"/>
</dbReference>
<feature type="transmembrane region" description="Helical" evidence="12">
    <location>
        <begin position="205"/>
        <end position="225"/>
    </location>
</feature>
<feature type="transmembrane region" description="Helical" evidence="12">
    <location>
        <begin position="60"/>
        <end position="78"/>
    </location>
</feature>
<evidence type="ECO:0000259" key="13">
    <source>
        <dbReference type="PROSITE" id="PS50262"/>
    </source>
</evidence>
<dbReference type="GO" id="GO:0005886">
    <property type="term" value="C:plasma membrane"/>
    <property type="evidence" value="ECO:0007669"/>
    <property type="project" value="UniProtKB-SubCell"/>
</dbReference>
<comment type="similarity">
    <text evidence="3 11">Belongs to the G-protein coupled receptor 1 family.</text>
</comment>
<evidence type="ECO:0000256" key="6">
    <source>
        <dbReference type="ARBA" id="ARBA00023040"/>
    </source>
</evidence>
<keyword evidence="7 12" id="KW-0472">Membrane</keyword>
<keyword evidence="5 12" id="KW-1133">Transmembrane helix</keyword>
<name>A0A3Q7RHB8_CALUR</name>
<evidence type="ECO:0000313" key="14">
    <source>
        <dbReference type="Proteomes" id="UP000286641"/>
    </source>
</evidence>
<keyword evidence="14" id="KW-1185">Reference proteome</keyword>
<dbReference type="SUPFAM" id="SSF81321">
    <property type="entry name" value="Family A G protein-coupled receptor-like"/>
    <property type="match status" value="1"/>
</dbReference>
<feature type="transmembrane region" description="Helical" evidence="12">
    <location>
        <begin position="98"/>
        <end position="120"/>
    </location>
</feature>
<dbReference type="PROSITE" id="PS00237">
    <property type="entry name" value="G_PROTEIN_RECEP_F1_1"/>
    <property type="match status" value="1"/>
</dbReference>
<keyword evidence="10 11" id="KW-0807">Transducer</keyword>
<keyword evidence="12" id="KW-1003">Cell membrane</keyword>
<accession>A0A3Q7RHB8</accession>
<dbReference type="PANTHER" id="PTHR48002">
    <property type="entry name" value="OLFACTORY RECEPTOR"/>
    <property type="match status" value="1"/>
</dbReference>
<evidence type="ECO:0000256" key="3">
    <source>
        <dbReference type="ARBA" id="ARBA00010663"/>
    </source>
</evidence>
<evidence type="ECO:0000256" key="11">
    <source>
        <dbReference type="RuleBase" id="RU000688"/>
    </source>
</evidence>
<dbReference type="Proteomes" id="UP000286641">
    <property type="component" value="Unplaced"/>
</dbReference>
<keyword evidence="8" id="KW-1015">Disulfide bond</keyword>
<dbReference type="PROSITE" id="PS50262">
    <property type="entry name" value="G_PROTEIN_RECEP_F1_2"/>
    <property type="match status" value="1"/>
</dbReference>
<dbReference type="FunFam" id="1.20.1070.10:FF:000012">
    <property type="entry name" value="Olfactory receptor"/>
    <property type="match status" value="1"/>
</dbReference>
<feature type="transmembrane region" description="Helical" evidence="12">
    <location>
        <begin position="237"/>
        <end position="258"/>
    </location>
</feature>
<reference evidence="15" key="2">
    <citation type="submission" date="2025-08" db="UniProtKB">
        <authorList>
            <consortium name="RefSeq"/>
        </authorList>
    </citation>
    <scope>IDENTIFICATION</scope>
    <source>
        <tissue evidence="15">Blood</tissue>
    </source>
</reference>
<dbReference type="PRINTS" id="PR00237">
    <property type="entry name" value="GPCRRHODOPSN"/>
</dbReference>
<dbReference type="RefSeq" id="XP_025739881.1">
    <property type="nucleotide sequence ID" value="XM_025884096.1"/>
</dbReference>
<organism evidence="14 15">
    <name type="scientific">Callorhinus ursinus</name>
    <name type="common">Northern fur seal</name>
    <dbReference type="NCBI Taxonomy" id="34884"/>
    <lineage>
        <taxon>Eukaryota</taxon>
        <taxon>Metazoa</taxon>
        <taxon>Chordata</taxon>
        <taxon>Craniata</taxon>
        <taxon>Vertebrata</taxon>
        <taxon>Euteleostomi</taxon>
        <taxon>Mammalia</taxon>
        <taxon>Eutheria</taxon>
        <taxon>Laurasiatheria</taxon>
        <taxon>Carnivora</taxon>
        <taxon>Caniformia</taxon>
        <taxon>Pinnipedia</taxon>
        <taxon>Otariidae</taxon>
        <taxon>Callorhinus</taxon>
    </lineage>
</organism>